<accession>A0A562NNF6</accession>
<dbReference type="RefSeq" id="WP_145397926.1">
    <property type="nucleotide sequence ID" value="NZ_VLKU01000006.1"/>
</dbReference>
<evidence type="ECO:0000313" key="2">
    <source>
        <dbReference type="EMBL" id="TWI33747.1"/>
    </source>
</evidence>
<feature type="chain" id="PRO_5022236252" description="Sel1 repeat-containing protein" evidence="1">
    <location>
        <begin position="25"/>
        <end position="515"/>
    </location>
</feature>
<reference evidence="2 3" key="1">
    <citation type="journal article" date="2015" name="Stand. Genomic Sci.">
        <title>Genomic Encyclopedia of Bacterial and Archaeal Type Strains, Phase III: the genomes of soil and plant-associated and newly described type strains.</title>
        <authorList>
            <person name="Whitman W.B."/>
            <person name="Woyke T."/>
            <person name="Klenk H.P."/>
            <person name="Zhou Y."/>
            <person name="Lilburn T.G."/>
            <person name="Beck B.J."/>
            <person name="De Vos P."/>
            <person name="Vandamme P."/>
            <person name="Eisen J.A."/>
            <person name="Garrity G."/>
            <person name="Hugenholtz P."/>
            <person name="Kyrpides N.C."/>
        </authorList>
    </citation>
    <scope>NUCLEOTIDE SEQUENCE [LARGE SCALE GENOMIC DNA]</scope>
    <source>
        <strain evidence="2 3">CGMCC 1.5364</strain>
    </source>
</reference>
<proteinExistence type="predicted"/>
<evidence type="ECO:0000313" key="3">
    <source>
        <dbReference type="Proteomes" id="UP000316225"/>
    </source>
</evidence>
<evidence type="ECO:0008006" key="4">
    <source>
        <dbReference type="Google" id="ProtNLM"/>
    </source>
</evidence>
<keyword evidence="1" id="KW-0732">Signal</keyword>
<name>A0A562NNF6_9RHOB</name>
<dbReference type="AlphaFoldDB" id="A0A562NNF6"/>
<dbReference type="Proteomes" id="UP000316225">
    <property type="component" value="Unassembled WGS sequence"/>
</dbReference>
<sequence>MSLFTRGLVASTALGLALATPVSAQTQPESTSMFAPANVVGGVIRLLVTYARVVADVKYGALEIDAKRGALTMRDLSVSGIGPDGKCTVTLGQITMNGISFWLAEDTRSRLDASDIVVSTNCFGRQAPVIGMVAGGDLIQISDLTIESTQTVGSGAASLAFEIVSPSIARIEGTADFDYFSLFSPDFFQKLNYTPDYSDPNYTYDSSAREPSFGVHGTLRAAHVSVENLGIWERMQPMIPPDMITPAAINEALQADPAVIDPAFTSQLATALNNFVATPGRVTAEIRPAKPVEISTTTWKTPQDAVAALQPVISNAAPTPPLPLIADPSDQTDPRAMGLAFATGQGVPQNIGRAIELLTPLQEDGEVALALADLTADSDAAASYQHALRAAEAKAIGAAAALDRAEARLATADLFKAQLAADADLPDTAFASVISLRDQARAYEDGQGAPRSYALAWRLGSLAAAAGDGPSQSLLKRIDQRFGNDPAWLAVRNAASDQALDDWTKQSLATRLAGK</sequence>
<comment type="caution">
    <text evidence="2">The sequence shown here is derived from an EMBL/GenBank/DDBJ whole genome shotgun (WGS) entry which is preliminary data.</text>
</comment>
<feature type="signal peptide" evidence="1">
    <location>
        <begin position="1"/>
        <end position="24"/>
    </location>
</feature>
<organism evidence="2 3">
    <name type="scientific">Paracoccus sulfuroxidans</name>
    <dbReference type="NCBI Taxonomy" id="384678"/>
    <lineage>
        <taxon>Bacteria</taxon>
        <taxon>Pseudomonadati</taxon>
        <taxon>Pseudomonadota</taxon>
        <taxon>Alphaproteobacteria</taxon>
        <taxon>Rhodobacterales</taxon>
        <taxon>Paracoccaceae</taxon>
        <taxon>Paracoccus</taxon>
    </lineage>
</organism>
<evidence type="ECO:0000256" key="1">
    <source>
        <dbReference type="SAM" id="SignalP"/>
    </source>
</evidence>
<gene>
    <name evidence="2" type="ORF">IQ24_02111</name>
</gene>
<dbReference type="OrthoDB" id="7802477at2"/>
<dbReference type="EMBL" id="VLKU01000006">
    <property type="protein sequence ID" value="TWI33747.1"/>
    <property type="molecule type" value="Genomic_DNA"/>
</dbReference>
<keyword evidence="3" id="KW-1185">Reference proteome</keyword>
<protein>
    <recommendedName>
        <fullName evidence="4">Sel1 repeat-containing protein</fullName>
    </recommendedName>
</protein>